<dbReference type="InterPro" id="IPR036236">
    <property type="entry name" value="Znf_C2H2_sf"/>
</dbReference>
<evidence type="ECO:0000256" key="1">
    <source>
        <dbReference type="ARBA" id="ARBA00022723"/>
    </source>
</evidence>
<gene>
    <name evidence="8" type="ORF">PANT1444_LOCUS13251</name>
</gene>
<dbReference type="GO" id="GO:0000977">
    <property type="term" value="F:RNA polymerase II transcription regulatory region sequence-specific DNA binding"/>
    <property type="evidence" value="ECO:0007669"/>
    <property type="project" value="TreeGrafter"/>
</dbReference>
<evidence type="ECO:0000256" key="6">
    <source>
        <dbReference type="SAM" id="MobiDB-lite"/>
    </source>
</evidence>
<keyword evidence="3 5" id="KW-0863">Zinc-finger</keyword>
<keyword evidence="4" id="KW-0862">Zinc</keyword>
<dbReference type="PROSITE" id="PS00028">
    <property type="entry name" value="ZINC_FINGER_C2H2_1"/>
    <property type="match status" value="2"/>
</dbReference>
<evidence type="ECO:0000256" key="2">
    <source>
        <dbReference type="ARBA" id="ARBA00022737"/>
    </source>
</evidence>
<name>A0A7S0EU70_9EUKA</name>
<reference evidence="8" key="1">
    <citation type="submission" date="2021-01" db="EMBL/GenBank/DDBJ databases">
        <authorList>
            <person name="Corre E."/>
            <person name="Pelletier E."/>
            <person name="Niang G."/>
            <person name="Scheremetjew M."/>
            <person name="Finn R."/>
            <person name="Kale V."/>
            <person name="Holt S."/>
            <person name="Cochrane G."/>
            <person name="Meng A."/>
            <person name="Brown T."/>
            <person name="Cohen L."/>
        </authorList>
    </citation>
    <scope>NUCLEOTIDE SEQUENCE</scope>
    <source>
        <strain evidence="8">CCMP1374</strain>
    </source>
</reference>
<feature type="domain" description="C2H2-type" evidence="7">
    <location>
        <begin position="70"/>
        <end position="97"/>
    </location>
</feature>
<evidence type="ECO:0000256" key="3">
    <source>
        <dbReference type="ARBA" id="ARBA00022771"/>
    </source>
</evidence>
<dbReference type="AlphaFoldDB" id="A0A7S0EU70"/>
<dbReference type="Pfam" id="PF00096">
    <property type="entry name" value="zf-C2H2"/>
    <property type="match status" value="2"/>
</dbReference>
<keyword evidence="2" id="KW-0677">Repeat</keyword>
<evidence type="ECO:0000256" key="4">
    <source>
        <dbReference type="ARBA" id="ARBA00022833"/>
    </source>
</evidence>
<dbReference type="EMBL" id="HBEP01023418">
    <property type="protein sequence ID" value="CAD8495011.1"/>
    <property type="molecule type" value="Transcribed_RNA"/>
</dbReference>
<dbReference type="GO" id="GO:0000981">
    <property type="term" value="F:DNA-binding transcription factor activity, RNA polymerase II-specific"/>
    <property type="evidence" value="ECO:0007669"/>
    <property type="project" value="TreeGrafter"/>
</dbReference>
<dbReference type="PANTHER" id="PTHR24379:SF122">
    <property type="entry name" value="SIMILAR TO ZINC FINGER PROTEIN 84 (HPF2)"/>
    <property type="match status" value="1"/>
</dbReference>
<organism evidence="8">
    <name type="scientific">Phaeocystis antarctica</name>
    <dbReference type="NCBI Taxonomy" id="33657"/>
    <lineage>
        <taxon>Eukaryota</taxon>
        <taxon>Haptista</taxon>
        <taxon>Haptophyta</taxon>
        <taxon>Prymnesiophyceae</taxon>
        <taxon>Phaeocystales</taxon>
        <taxon>Phaeocystaceae</taxon>
        <taxon>Phaeocystis</taxon>
    </lineage>
</organism>
<evidence type="ECO:0000259" key="7">
    <source>
        <dbReference type="PROSITE" id="PS50157"/>
    </source>
</evidence>
<dbReference type="Gene3D" id="3.30.160.60">
    <property type="entry name" value="Classic Zinc Finger"/>
    <property type="match status" value="3"/>
</dbReference>
<accession>A0A7S0EU70</accession>
<dbReference type="PROSITE" id="PS50157">
    <property type="entry name" value="ZINC_FINGER_C2H2_2"/>
    <property type="match status" value="2"/>
</dbReference>
<feature type="domain" description="C2H2-type" evidence="7">
    <location>
        <begin position="110"/>
        <end position="139"/>
    </location>
</feature>
<dbReference type="GO" id="GO:0008270">
    <property type="term" value="F:zinc ion binding"/>
    <property type="evidence" value="ECO:0007669"/>
    <property type="project" value="UniProtKB-KW"/>
</dbReference>
<feature type="region of interest" description="Disordered" evidence="6">
    <location>
        <begin position="227"/>
        <end position="250"/>
    </location>
</feature>
<dbReference type="PANTHER" id="PTHR24379">
    <property type="entry name" value="KRAB AND ZINC FINGER DOMAIN-CONTAINING"/>
    <property type="match status" value="1"/>
</dbReference>
<dbReference type="SMART" id="SM00355">
    <property type="entry name" value="ZnF_C2H2"/>
    <property type="match status" value="4"/>
</dbReference>
<keyword evidence="1" id="KW-0479">Metal-binding</keyword>
<protein>
    <recommendedName>
        <fullName evidence="7">C2H2-type domain-containing protein</fullName>
    </recommendedName>
</protein>
<dbReference type="InterPro" id="IPR013087">
    <property type="entry name" value="Znf_C2H2_type"/>
</dbReference>
<dbReference type="GO" id="GO:0005634">
    <property type="term" value="C:nucleus"/>
    <property type="evidence" value="ECO:0007669"/>
    <property type="project" value="TreeGrafter"/>
</dbReference>
<evidence type="ECO:0000313" key="8">
    <source>
        <dbReference type="EMBL" id="CAD8495011.1"/>
    </source>
</evidence>
<proteinExistence type="predicted"/>
<sequence length="478" mass="49189">MRAAREAALAVGMSPSAAMAAMPLLPTMPTGMPTGIDAVAHAEAVLGSEPLGMPSCSTSNDSCGQPEQLFTCTVCRKVFKREMNLIFHMTTHRPRQPEVEPTDSTSTQPVKCQDCGKEFATKYQAKKHFLRRHFQGEKPFACTKCNKKRFVVKEDLTMHMKSCGNVYVCNCGIRLCSLGALKRHCKYFGHEPESLEPQPDPVSSAPALGWNGLDAVSSVAAEAHSLSDGHPMHGLGMQNEMPSSSGGMSHPALAQTLAARYAAGLGLNGELAHQGQNRMAHQGGGLGGLGGGLGGLGSSQHEQALSAALASYQGMARLPGQQQPAGGGMPGGMPGGVGGGPIPQGLLSMGRGGLGAGAPVPGTAPYPVSSADEALPSNWPHMLNGMIPSLAHALRRQAGGIPGMENFPVRPGMPVPQPGPPNNAALGNLGGGVAAAALSAAVSAAFNGQYAAQHQRLEGDPSGIAAAGDAEAKRQRMV</sequence>
<dbReference type="SUPFAM" id="SSF57667">
    <property type="entry name" value="beta-beta-alpha zinc fingers"/>
    <property type="match status" value="2"/>
</dbReference>
<evidence type="ECO:0000256" key="5">
    <source>
        <dbReference type="PROSITE-ProRule" id="PRU00042"/>
    </source>
</evidence>